<feature type="compositionally biased region" description="Basic and acidic residues" evidence="1">
    <location>
        <begin position="194"/>
        <end position="208"/>
    </location>
</feature>
<feature type="compositionally biased region" description="Acidic residues" evidence="1">
    <location>
        <begin position="104"/>
        <end position="118"/>
    </location>
</feature>
<dbReference type="EMBL" id="JAPEVG010000054">
    <property type="protein sequence ID" value="KAJ8489071.1"/>
    <property type="molecule type" value="Genomic_DNA"/>
</dbReference>
<sequence length="225" mass="24261">MVDELQPSSPGQTTPAASRSPEPISNLTPTNTEKDEADVSREVTITQDRSEPNEDEDAEVDLLAATPKPPIRQKEPLFIPSSSQFPNTPFPGEGLQEASRGNDSDSDGGEDAQDADEGDVFKVPRTRPKANWEPPYRRLSDIASQQLFSPAHIPSPALFAASQSQPRKSGFDHQAEDDDDDDDDSDGGTSSDSDAERKKSHIPQERRAGAGVQKKKKAGLLASLG</sequence>
<name>A0AAD7XFW4_9APHY</name>
<accession>A0AAD7XFW4</accession>
<proteinExistence type="predicted"/>
<feature type="region of interest" description="Disordered" evidence="1">
    <location>
        <begin position="153"/>
        <end position="225"/>
    </location>
</feature>
<dbReference type="Proteomes" id="UP001215151">
    <property type="component" value="Unassembled WGS sequence"/>
</dbReference>
<comment type="caution">
    <text evidence="2">The sequence shown here is derived from an EMBL/GenBank/DDBJ whole genome shotgun (WGS) entry which is preliminary data.</text>
</comment>
<organism evidence="2 3">
    <name type="scientific">Trametes cubensis</name>
    <dbReference type="NCBI Taxonomy" id="1111947"/>
    <lineage>
        <taxon>Eukaryota</taxon>
        <taxon>Fungi</taxon>
        <taxon>Dikarya</taxon>
        <taxon>Basidiomycota</taxon>
        <taxon>Agaricomycotina</taxon>
        <taxon>Agaricomycetes</taxon>
        <taxon>Polyporales</taxon>
        <taxon>Polyporaceae</taxon>
        <taxon>Trametes</taxon>
    </lineage>
</organism>
<feature type="region of interest" description="Disordered" evidence="1">
    <location>
        <begin position="1"/>
        <end position="138"/>
    </location>
</feature>
<gene>
    <name evidence="2" type="ORF">ONZ51_g3143</name>
</gene>
<dbReference type="AlphaFoldDB" id="A0AAD7XFW4"/>
<feature type="compositionally biased region" description="Basic and acidic residues" evidence="1">
    <location>
        <begin position="32"/>
        <end position="41"/>
    </location>
</feature>
<evidence type="ECO:0000313" key="2">
    <source>
        <dbReference type="EMBL" id="KAJ8489071.1"/>
    </source>
</evidence>
<evidence type="ECO:0000256" key="1">
    <source>
        <dbReference type="SAM" id="MobiDB-lite"/>
    </source>
</evidence>
<reference evidence="2" key="1">
    <citation type="submission" date="2022-11" db="EMBL/GenBank/DDBJ databases">
        <title>Genome Sequence of Cubamyces cubensis.</title>
        <authorList>
            <person name="Buettner E."/>
        </authorList>
    </citation>
    <scope>NUCLEOTIDE SEQUENCE</scope>
    <source>
        <strain evidence="2">MPL-01</strain>
    </source>
</reference>
<feature type="compositionally biased region" description="Polar residues" evidence="1">
    <location>
        <begin position="1"/>
        <end position="31"/>
    </location>
</feature>
<keyword evidence="3" id="KW-1185">Reference proteome</keyword>
<protein>
    <submittedName>
        <fullName evidence="2">Uncharacterized protein</fullName>
    </submittedName>
</protein>
<feature type="compositionally biased region" description="Acidic residues" evidence="1">
    <location>
        <begin position="175"/>
        <end position="186"/>
    </location>
</feature>
<evidence type="ECO:0000313" key="3">
    <source>
        <dbReference type="Proteomes" id="UP001215151"/>
    </source>
</evidence>